<gene>
    <name evidence="9" type="ORF">H4219_003012</name>
</gene>
<sequence>MIDTPDLLLLLASFSTFSYLGWRFLVRKLLETVDVASSAELFPAFRLGSTTTSNDTAHSSHQLYSPNSPAGEKPMTAISSIDVVVASSSGHGNDGDVSARTSNSEAFLLDPAHPNGGIKLRRAHALAVSMLFSLTIGLSGTLFELIIFEILNVVDPTTRRYVWKWVLWMEIGMVVLIIPLGSEAVSLGSHFPVYVLNTSKDGLLKDKTVGASQYSYNGYSFAESVTINDFMARVGVIGVTAMAMLAGFGAVNNPYNSLFMFVRKVTSSQILALERQLQHTMDMISSKKKSLLLLQMQIQEDEANQANSGFVHRMFSKVSNTIRPAANKVATLKNEIETLESLCMQIYNDLEMLNIEKDRYNESQTFKGKYRNALGYFFSILCIFKIFTSLSNILLHPMNKTDPVTKVMSIAATHINLDKSSFTLLSQQASFLFIGMMVVLSIRGLLIQVTKLFKAFANMVSPANVVLFLTQIMGMYFLAMVLMLRMNLPSKYHTIISEVLGNIEFRFYQRWFDVIFLVSALVSLVFVYFLHQSQKETVEALGMSQDYLFQDMEDELADGGDISIITVDDNEKIPRFSSGSSNGGAGYYDHATSSIIGTGDDEMFGDTESNASSSSGSNSRLLSRRPSWWKQQINLMQQNDQHQHHQKKQHLSIDPHTAKSSFEGASLLPTSNTSSSPVSPTRF</sequence>
<feature type="transmembrane region" description="Helical" evidence="6">
    <location>
        <begin position="125"/>
        <end position="150"/>
    </location>
</feature>
<evidence type="ECO:0000256" key="6">
    <source>
        <dbReference type="SAM" id="Phobius"/>
    </source>
</evidence>
<feature type="transmembrane region" description="Helical" evidence="6">
    <location>
        <begin position="230"/>
        <end position="251"/>
    </location>
</feature>
<feature type="domain" description="Golgi pH regulator conserved" evidence="8">
    <location>
        <begin position="226"/>
        <end position="290"/>
    </location>
</feature>
<dbReference type="GO" id="GO:0016020">
    <property type="term" value="C:membrane"/>
    <property type="evidence" value="ECO:0007669"/>
    <property type="project" value="UniProtKB-SubCell"/>
</dbReference>
<comment type="subcellular location">
    <subcellularLocation>
        <location evidence="1">Membrane</location>
        <topology evidence="1">Multi-pass membrane protein</topology>
    </subcellularLocation>
</comment>
<feature type="region of interest" description="Disordered" evidence="5">
    <location>
        <begin position="599"/>
        <end position="621"/>
    </location>
</feature>
<feature type="transmembrane region" description="Helical" evidence="6">
    <location>
        <begin position="431"/>
        <end position="453"/>
    </location>
</feature>
<evidence type="ECO:0000313" key="10">
    <source>
        <dbReference type="Proteomes" id="UP001150538"/>
    </source>
</evidence>
<feature type="transmembrane region" description="Helical" evidence="6">
    <location>
        <begin position="7"/>
        <end position="25"/>
    </location>
</feature>
<organism evidence="9 10">
    <name type="scientific">Mycoemilia scoparia</name>
    <dbReference type="NCBI Taxonomy" id="417184"/>
    <lineage>
        <taxon>Eukaryota</taxon>
        <taxon>Fungi</taxon>
        <taxon>Fungi incertae sedis</taxon>
        <taxon>Zoopagomycota</taxon>
        <taxon>Kickxellomycotina</taxon>
        <taxon>Kickxellomycetes</taxon>
        <taxon>Kickxellales</taxon>
        <taxon>Kickxellaceae</taxon>
        <taxon>Mycoemilia</taxon>
    </lineage>
</organism>
<feature type="compositionally biased region" description="Low complexity" evidence="5">
    <location>
        <begin position="609"/>
        <end position="621"/>
    </location>
</feature>
<dbReference type="PANTHER" id="PTHR15948">
    <property type="entry name" value="G-PROTEIN COUPLED RECEPTOR 89-RELATED"/>
    <property type="match status" value="1"/>
</dbReference>
<evidence type="ECO:0000313" key="9">
    <source>
        <dbReference type="EMBL" id="KAJ1917758.1"/>
    </source>
</evidence>
<feature type="compositionally biased region" description="Low complexity" evidence="5">
    <location>
        <begin position="666"/>
        <end position="683"/>
    </location>
</feature>
<dbReference type="InterPro" id="IPR015672">
    <property type="entry name" value="GPHR/GTG"/>
</dbReference>
<evidence type="ECO:0000256" key="1">
    <source>
        <dbReference type="ARBA" id="ARBA00004141"/>
    </source>
</evidence>
<proteinExistence type="predicted"/>
<evidence type="ECO:0000256" key="4">
    <source>
        <dbReference type="ARBA" id="ARBA00023136"/>
    </source>
</evidence>
<feature type="transmembrane region" description="Helical" evidence="6">
    <location>
        <begin position="373"/>
        <end position="395"/>
    </location>
</feature>
<feature type="transmembrane region" description="Helical" evidence="6">
    <location>
        <begin position="465"/>
        <end position="488"/>
    </location>
</feature>
<evidence type="ECO:0000256" key="5">
    <source>
        <dbReference type="SAM" id="MobiDB-lite"/>
    </source>
</evidence>
<dbReference type="PANTHER" id="PTHR15948:SF0">
    <property type="entry name" value="GOLGI PH REGULATOR A-RELATED"/>
    <property type="match status" value="1"/>
</dbReference>
<keyword evidence="2 6" id="KW-0812">Transmembrane</keyword>
<dbReference type="Proteomes" id="UP001150538">
    <property type="component" value="Unassembled WGS sequence"/>
</dbReference>
<keyword evidence="4 6" id="KW-0472">Membrane</keyword>
<feature type="transmembrane region" description="Helical" evidence="6">
    <location>
        <begin position="508"/>
        <end position="530"/>
    </location>
</feature>
<keyword evidence="3 6" id="KW-1133">Transmembrane helix</keyword>
<feature type="domain" description="Abscisic acid G-protein coupled receptor-like" evidence="7">
    <location>
        <begin position="362"/>
        <end position="531"/>
    </location>
</feature>
<reference evidence="9" key="1">
    <citation type="submission" date="2022-07" db="EMBL/GenBank/DDBJ databases">
        <title>Phylogenomic reconstructions and comparative analyses of Kickxellomycotina fungi.</title>
        <authorList>
            <person name="Reynolds N.K."/>
            <person name="Stajich J.E."/>
            <person name="Barry K."/>
            <person name="Grigoriev I.V."/>
            <person name="Crous P."/>
            <person name="Smith M.E."/>
        </authorList>
    </citation>
    <scope>NUCLEOTIDE SEQUENCE</scope>
    <source>
        <strain evidence="9">NBRC 100468</strain>
    </source>
</reference>
<accession>A0A9W8A164</accession>
<evidence type="ECO:0000256" key="3">
    <source>
        <dbReference type="ARBA" id="ARBA00022989"/>
    </source>
</evidence>
<evidence type="ECO:0000256" key="2">
    <source>
        <dbReference type="ARBA" id="ARBA00022692"/>
    </source>
</evidence>
<dbReference type="Pfam" id="PF12430">
    <property type="entry name" value="ABA_GPCR"/>
    <property type="match status" value="1"/>
</dbReference>
<feature type="transmembrane region" description="Helical" evidence="6">
    <location>
        <begin position="162"/>
        <end position="182"/>
    </location>
</feature>
<dbReference type="AlphaFoldDB" id="A0A9W8A164"/>
<dbReference type="Pfam" id="PF12537">
    <property type="entry name" value="GPHR_N"/>
    <property type="match status" value="1"/>
</dbReference>
<dbReference type="OrthoDB" id="264392at2759"/>
<dbReference type="EMBL" id="JANBPU010000062">
    <property type="protein sequence ID" value="KAJ1917758.1"/>
    <property type="molecule type" value="Genomic_DNA"/>
</dbReference>
<keyword evidence="10" id="KW-1185">Reference proteome</keyword>
<evidence type="ECO:0000259" key="7">
    <source>
        <dbReference type="Pfam" id="PF12430"/>
    </source>
</evidence>
<comment type="caution">
    <text evidence="9">The sequence shown here is derived from an EMBL/GenBank/DDBJ whole genome shotgun (WGS) entry which is preliminary data.</text>
</comment>
<feature type="region of interest" description="Disordered" evidence="5">
    <location>
        <begin position="637"/>
        <end position="683"/>
    </location>
</feature>
<dbReference type="InterPro" id="IPR022535">
    <property type="entry name" value="Golgi_pH-regulator_cons_dom"/>
</dbReference>
<dbReference type="InterPro" id="IPR025969">
    <property type="entry name" value="ABA_GPCR_dom"/>
</dbReference>
<name>A0A9W8A164_9FUNG</name>
<protein>
    <recommendedName>
        <fullName evidence="11">Abscisic acid G-protein coupled receptor-like domain-containing protein</fullName>
    </recommendedName>
</protein>
<evidence type="ECO:0000259" key="8">
    <source>
        <dbReference type="Pfam" id="PF12537"/>
    </source>
</evidence>
<evidence type="ECO:0008006" key="11">
    <source>
        <dbReference type="Google" id="ProtNLM"/>
    </source>
</evidence>